<dbReference type="InterPro" id="IPR008949">
    <property type="entry name" value="Isoprenoid_synthase_dom_sf"/>
</dbReference>
<accession>A0A401GJ89</accession>
<comment type="caution">
    <text evidence="3">The sequence shown here is derived from an EMBL/GenBank/DDBJ whole genome shotgun (WGS) entry which is preliminary data.</text>
</comment>
<evidence type="ECO:0000256" key="2">
    <source>
        <dbReference type="ARBA" id="ARBA00023239"/>
    </source>
</evidence>
<name>A0A401GJ89_9APHY</name>
<protein>
    <recommendedName>
        <fullName evidence="5">Terpenoid synthase</fullName>
    </recommendedName>
</protein>
<dbReference type="AlphaFoldDB" id="A0A401GJ89"/>
<gene>
    <name evidence="3" type="ORF">SCP_0405960</name>
</gene>
<dbReference type="GeneID" id="38779130"/>
<dbReference type="Proteomes" id="UP000287166">
    <property type="component" value="Unassembled WGS sequence"/>
</dbReference>
<proteinExistence type="inferred from homology"/>
<dbReference type="SUPFAM" id="SSF48576">
    <property type="entry name" value="Terpenoid synthases"/>
    <property type="match status" value="1"/>
</dbReference>
<dbReference type="InterPro" id="IPR024652">
    <property type="entry name" value="Trichodiene_synth"/>
</dbReference>
<comment type="similarity">
    <text evidence="1">Belongs to the trichodiene synthase family.</text>
</comment>
<dbReference type="RefSeq" id="XP_027613126.1">
    <property type="nucleotide sequence ID" value="XM_027757325.1"/>
</dbReference>
<dbReference type="SFLD" id="SFLDS00005">
    <property type="entry name" value="Isoprenoid_Synthase_Type_I"/>
    <property type="match status" value="1"/>
</dbReference>
<evidence type="ECO:0000313" key="4">
    <source>
        <dbReference type="Proteomes" id="UP000287166"/>
    </source>
</evidence>
<keyword evidence="2" id="KW-0456">Lyase</keyword>
<evidence type="ECO:0000313" key="3">
    <source>
        <dbReference type="EMBL" id="GBE82213.1"/>
    </source>
</evidence>
<evidence type="ECO:0000256" key="1">
    <source>
        <dbReference type="ARBA" id="ARBA00007946"/>
    </source>
</evidence>
<dbReference type="Pfam" id="PF06330">
    <property type="entry name" value="TRI5"/>
    <property type="match status" value="1"/>
</dbReference>
<evidence type="ECO:0008006" key="5">
    <source>
        <dbReference type="Google" id="ProtNLM"/>
    </source>
</evidence>
<sequence length="305" mass="34418">MNKDELLDGCRQALQEFLDGSKLTIHPYSRDPDLESLVWDVVRGWDNVSLLGPHIVTAITLVATAYNHITNIDTKVQIVLYNLIVIIIDDPAFLGATRFGEFARMFTGGATESGSNLERTFTQILRGIWNHYPRFAASAIVSSSLEFVNANILQNETNEMALSSEGAPFVEYRRMKDGAAETYAYFIWEKARFPDVRAYIQAIPDAIRYINHGNDILSFYKEQSSGETGTYIVDRAVSEGKSTLEVLHEVIQEGIAAMRRIRRILGEGEAWEAWENFACGYIGFHTSSPRYRLQEVIGSVYLIQN</sequence>
<dbReference type="GO" id="GO:0016838">
    <property type="term" value="F:carbon-oxygen lyase activity, acting on phosphates"/>
    <property type="evidence" value="ECO:0007669"/>
    <property type="project" value="InterPro"/>
</dbReference>
<dbReference type="Gene3D" id="1.10.600.10">
    <property type="entry name" value="Farnesyl Diphosphate Synthase"/>
    <property type="match status" value="1"/>
</dbReference>
<dbReference type="EMBL" id="BFAD01000004">
    <property type="protein sequence ID" value="GBE82213.1"/>
    <property type="molecule type" value="Genomic_DNA"/>
</dbReference>
<reference evidence="3 4" key="1">
    <citation type="journal article" date="2018" name="Sci. Rep.">
        <title>Genome sequence of the cauliflower mushroom Sparassis crispa (Hanabiratake) and its association with beneficial usage.</title>
        <authorList>
            <person name="Kiyama R."/>
            <person name="Furutani Y."/>
            <person name="Kawaguchi K."/>
            <person name="Nakanishi T."/>
        </authorList>
    </citation>
    <scope>NUCLEOTIDE SEQUENCE [LARGE SCALE GENOMIC DNA]</scope>
</reference>
<keyword evidence="4" id="KW-1185">Reference proteome</keyword>
<dbReference type="SFLD" id="SFLDG01021">
    <property type="entry name" value="Trichodiene_Synthase_Like"/>
    <property type="match status" value="1"/>
</dbReference>
<dbReference type="InParanoid" id="A0A401GJ89"/>
<organism evidence="3 4">
    <name type="scientific">Sparassis crispa</name>
    <dbReference type="NCBI Taxonomy" id="139825"/>
    <lineage>
        <taxon>Eukaryota</taxon>
        <taxon>Fungi</taxon>
        <taxon>Dikarya</taxon>
        <taxon>Basidiomycota</taxon>
        <taxon>Agaricomycotina</taxon>
        <taxon>Agaricomycetes</taxon>
        <taxon>Polyporales</taxon>
        <taxon>Sparassidaceae</taxon>
        <taxon>Sparassis</taxon>
    </lineage>
</organism>
<dbReference type="OrthoDB" id="2998174at2759"/>